<keyword evidence="2" id="KW-0479">Metal-binding</keyword>
<name>A0A7K5KNY3_9TYRA</name>
<dbReference type="InterPro" id="IPR013083">
    <property type="entry name" value="Znf_RING/FYVE/PHD"/>
</dbReference>
<dbReference type="CDD" id="cd15623">
    <property type="entry name" value="PHD_TIF1beta"/>
    <property type="match status" value="1"/>
</dbReference>
<dbReference type="SMART" id="SM00249">
    <property type="entry name" value="PHD"/>
    <property type="match status" value="1"/>
</dbReference>
<proteinExistence type="predicted"/>
<dbReference type="GO" id="GO:0008270">
    <property type="term" value="F:zinc ion binding"/>
    <property type="evidence" value="ECO:0007669"/>
    <property type="project" value="UniProtKB-KW"/>
</dbReference>
<dbReference type="PROSITE" id="PS01359">
    <property type="entry name" value="ZF_PHD_1"/>
    <property type="match status" value="1"/>
</dbReference>
<dbReference type="GO" id="GO:0005634">
    <property type="term" value="C:nucleus"/>
    <property type="evidence" value="ECO:0007669"/>
    <property type="project" value="UniProtKB-SubCell"/>
</dbReference>
<evidence type="ECO:0000256" key="4">
    <source>
        <dbReference type="ARBA" id="ARBA00022833"/>
    </source>
</evidence>
<dbReference type="InterPro" id="IPR037373">
    <property type="entry name" value="KAP1"/>
</dbReference>
<feature type="domain" description="PHD-type" evidence="6">
    <location>
        <begin position="109"/>
        <end position="156"/>
    </location>
</feature>
<comment type="caution">
    <text evidence="7">The sequence shown here is derived from an EMBL/GenBank/DDBJ whole genome shotgun (WGS) entry which is preliminary data.</text>
</comment>
<evidence type="ECO:0000256" key="2">
    <source>
        <dbReference type="ARBA" id="ARBA00022723"/>
    </source>
</evidence>
<evidence type="ECO:0000259" key="6">
    <source>
        <dbReference type="PROSITE" id="PS50016"/>
    </source>
</evidence>
<dbReference type="Proteomes" id="UP000525714">
    <property type="component" value="Unassembled WGS sequence"/>
</dbReference>
<keyword evidence="3 5" id="KW-0863">Zinc-finger</keyword>
<dbReference type="PANTHER" id="PTHR45915:SF6">
    <property type="entry name" value="E3 UBIQUITIN-PROTEIN LIGASE TRIM33"/>
    <property type="match status" value="1"/>
</dbReference>
<dbReference type="PROSITE" id="PS50016">
    <property type="entry name" value="ZF_PHD_2"/>
    <property type="match status" value="1"/>
</dbReference>
<reference evidence="7 8" key="1">
    <citation type="submission" date="2019-09" db="EMBL/GenBank/DDBJ databases">
        <title>Bird 10,000 Genomes (B10K) Project - Family phase.</title>
        <authorList>
            <person name="Zhang G."/>
        </authorList>
    </citation>
    <scope>NUCLEOTIDE SEQUENCE [LARGE SCALE GENOMIC DNA]</scope>
    <source>
        <strain evidence="7">B10K-DU-003-16</strain>
        <tissue evidence="7">Mixed tissue sample</tissue>
    </source>
</reference>
<feature type="non-terminal residue" evidence="7">
    <location>
        <position position="1"/>
    </location>
</feature>
<dbReference type="GO" id="GO:0000785">
    <property type="term" value="C:chromatin"/>
    <property type="evidence" value="ECO:0007669"/>
    <property type="project" value="TreeGrafter"/>
</dbReference>
<dbReference type="GO" id="GO:0003714">
    <property type="term" value="F:transcription corepressor activity"/>
    <property type="evidence" value="ECO:0007669"/>
    <property type="project" value="InterPro"/>
</dbReference>
<dbReference type="EMBL" id="VYZC01001856">
    <property type="protein sequence ID" value="NWT07313.1"/>
    <property type="molecule type" value="Genomic_DNA"/>
</dbReference>
<evidence type="ECO:0000313" key="8">
    <source>
        <dbReference type="Proteomes" id="UP000525714"/>
    </source>
</evidence>
<evidence type="ECO:0000256" key="5">
    <source>
        <dbReference type="PROSITE-ProRule" id="PRU00146"/>
    </source>
</evidence>
<sequence length="227" mass="24215">PQGPPLHPPKVPRVSLERLELGLALDPALPPPAFRVLPGPSAGQFSVIVIEQGGIPRGTAQGEGPQGNIPIKEEPQELAIGDSGDTKPAVLLPPLPAGDVPRVGVPGQAWSCRVCGRAGAVVMCDRCQRCFHLHCHLPALLDVPSPDWTCLLCQELPPPSEAPPSQGSPPQLSPLDQQRCELVLLELLCHEPCRALQRPRGPTEGGPALDLTLMRAKLQEKLSPPYR</sequence>
<organism evidence="7 8">
    <name type="scientific">Mionectes macconnelli</name>
    <name type="common">McConnell's flycatcher</name>
    <dbReference type="NCBI Taxonomy" id="254557"/>
    <lineage>
        <taxon>Eukaryota</taxon>
        <taxon>Metazoa</taxon>
        <taxon>Chordata</taxon>
        <taxon>Craniata</taxon>
        <taxon>Vertebrata</taxon>
        <taxon>Euteleostomi</taxon>
        <taxon>Archelosauria</taxon>
        <taxon>Archosauria</taxon>
        <taxon>Dinosauria</taxon>
        <taxon>Saurischia</taxon>
        <taxon>Theropoda</taxon>
        <taxon>Coelurosauria</taxon>
        <taxon>Aves</taxon>
        <taxon>Neognathae</taxon>
        <taxon>Neoaves</taxon>
        <taxon>Telluraves</taxon>
        <taxon>Australaves</taxon>
        <taxon>Passeriformes</taxon>
        <taxon>Tyrannidae</taxon>
        <taxon>Mionectes</taxon>
    </lineage>
</organism>
<evidence type="ECO:0000256" key="1">
    <source>
        <dbReference type="ARBA" id="ARBA00004123"/>
    </source>
</evidence>
<evidence type="ECO:0000256" key="3">
    <source>
        <dbReference type="ARBA" id="ARBA00022771"/>
    </source>
</evidence>
<dbReference type="SUPFAM" id="SSF57903">
    <property type="entry name" value="FYVE/PHD zinc finger"/>
    <property type="match status" value="1"/>
</dbReference>
<dbReference type="Gene3D" id="3.30.40.10">
    <property type="entry name" value="Zinc/RING finger domain, C3HC4 (zinc finger)"/>
    <property type="match status" value="1"/>
</dbReference>
<keyword evidence="8" id="KW-1185">Reference proteome</keyword>
<dbReference type="Pfam" id="PF00628">
    <property type="entry name" value="PHD"/>
    <property type="match status" value="1"/>
</dbReference>
<dbReference type="InterPro" id="IPR011011">
    <property type="entry name" value="Znf_FYVE_PHD"/>
</dbReference>
<dbReference type="InterPro" id="IPR001965">
    <property type="entry name" value="Znf_PHD"/>
</dbReference>
<dbReference type="InterPro" id="IPR019786">
    <property type="entry name" value="Zinc_finger_PHD-type_CS"/>
</dbReference>
<gene>
    <name evidence="7" type="primary">Trim28</name>
    <name evidence="7" type="ORF">MIOMAC_R10308</name>
</gene>
<dbReference type="AlphaFoldDB" id="A0A7K5KNY3"/>
<feature type="non-terminal residue" evidence="7">
    <location>
        <position position="227"/>
    </location>
</feature>
<protein>
    <submittedName>
        <fullName evidence="7">TIF1B factor</fullName>
    </submittedName>
</protein>
<accession>A0A7K5KNY3</accession>
<dbReference type="PANTHER" id="PTHR45915">
    <property type="entry name" value="TRANSCRIPTION INTERMEDIARY FACTOR"/>
    <property type="match status" value="1"/>
</dbReference>
<keyword evidence="4" id="KW-0862">Zinc</keyword>
<evidence type="ECO:0000313" key="7">
    <source>
        <dbReference type="EMBL" id="NWT07313.1"/>
    </source>
</evidence>
<comment type="subcellular location">
    <subcellularLocation>
        <location evidence="1">Nucleus</location>
    </subcellularLocation>
</comment>
<dbReference type="InterPro" id="IPR019787">
    <property type="entry name" value="Znf_PHD-finger"/>
</dbReference>